<reference evidence="2" key="1">
    <citation type="submission" date="2018-05" db="EMBL/GenBank/DDBJ databases">
        <authorList>
            <person name="Lanie J.A."/>
            <person name="Ng W.-L."/>
            <person name="Kazmierczak K.M."/>
            <person name="Andrzejewski T.M."/>
            <person name="Davidsen T.M."/>
            <person name="Wayne K.J."/>
            <person name="Tettelin H."/>
            <person name="Glass J.I."/>
            <person name="Rusch D."/>
            <person name="Podicherti R."/>
            <person name="Tsui H.-C.T."/>
            <person name="Winkler M.E."/>
        </authorList>
    </citation>
    <scope>NUCLEOTIDE SEQUENCE</scope>
</reference>
<feature type="non-terminal residue" evidence="2">
    <location>
        <position position="1"/>
    </location>
</feature>
<evidence type="ECO:0000256" key="1">
    <source>
        <dbReference type="SAM" id="Phobius"/>
    </source>
</evidence>
<dbReference type="EMBL" id="UINC01005760">
    <property type="protein sequence ID" value="SVA23374.1"/>
    <property type="molecule type" value="Genomic_DNA"/>
</dbReference>
<proteinExistence type="predicted"/>
<evidence type="ECO:0000313" key="2">
    <source>
        <dbReference type="EMBL" id="SVA23374.1"/>
    </source>
</evidence>
<organism evidence="2">
    <name type="scientific">marine metagenome</name>
    <dbReference type="NCBI Taxonomy" id="408172"/>
    <lineage>
        <taxon>unclassified sequences</taxon>
        <taxon>metagenomes</taxon>
        <taxon>ecological metagenomes</taxon>
    </lineage>
</organism>
<accession>A0A381U5T8</accession>
<keyword evidence="1" id="KW-1133">Transmembrane helix</keyword>
<name>A0A381U5T8_9ZZZZ</name>
<sequence>VRNKDTIGSRGLRGKSYDYFQGDKLKKEGDLLYKLYTRRKYLENLFQGFSFGEPQTITKVGPPLAFFRGAFNPITLKLESQAFLAAAFAALAFLPRVLTFFTLVLGRAVLSSFKRAALPRSSRR</sequence>
<dbReference type="AlphaFoldDB" id="A0A381U5T8"/>
<gene>
    <name evidence="2" type="ORF">METZ01_LOCUS76228</name>
</gene>
<keyword evidence="1" id="KW-0812">Transmembrane</keyword>
<keyword evidence="1" id="KW-0472">Membrane</keyword>
<feature type="transmembrane region" description="Helical" evidence="1">
    <location>
        <begin position="82"/>
        <end position="105"/>
    </location>
</feature>
<protein>
    <submittedName>
        <fullName evidence="2">Uncharacterized protein</fullName>
    </submittedName>
</protein>